<reference evidence="5 6" key="1">
    <citation type="submission" date="2019-03" db="EMBL/GenBank/DDBJ databases">
        <title>Genomic Encyclopedia of Type Strains, Phase IV (KMG-IV): sequencing the most valuable type-strain genomes for metagenomic binning, comparative biology and taxonomic classification.</title>
        <authorList>
            <person name="Goeker M."/>
        </authorList>
    </citation>
    <scope>NUCLEOTIDE SEQUENCE [LARGE SCALE GENOMIC DNA]</scope>
    <source>
        <strain evidence="5 6">DSM 28559</strain>
    </source>
</reference>
<evidence type="ECO:0000256" key="2">
    <source>
        <dbReference type="ARBA" id="ARBA00009370"/>
    </source>
</evidence>
<dbReference type="CDD" id="cd06530">
    <property type="entry name" value="S26_SPase_I"/>
    <property type="match status" value="1"/>
</dbReference>
<dbReference type="PRINTS" id="PR00727">
    <property type="entry name" value="LEADERPTASE"/>
</dbReference>
<dbReference type="PANTHER" id="PTHR43390">
    <property type="entry name" value="SIGNAL PEPTIDASE I"/>
    <property type="match status" value="1"/>
</dbReference>
<dbReference type="InterPro" id="IPR000223">
    <property type="entry name" value="Pept_S26A_signal_pept_1"/>
</dbReference>
<dbReference type="GO" id="GO:0009003">
    <property type="term" value="F:signal peptidase activity"/>
    <property type="evidence" value="ECO:0007669"/>
    <property type="project" value="UniProtKB-EC"/>
</dbReference>
<gene>
    <name evidence="5" type="ORF">EV212_10114</name>
</gene>
<dbReference type="NCBIfam" id="TIGR02227">
    <property type="entry name" value="sigpep_I_bact"/>
    <property type="match status" value="1"/>
</dbReference>
<comment type="similarity">
    <text evidence="2 3">Belongs to the peptidase S26 family.</text>
</comment>
<keyword evidence="3" id="KW-0645">Protease</keyword>
<dbReference type="SUPFAM" id="SSF51306">
    <property type="entry name" value="LexA/Signal peptidase"/>
    <property type="match status" value="1"/>
</dbReference>
<dbReference type="AlphaFoldDB" id="A0A4R2LKU3"/>
<keyword evidence="6" id="KW-1185">Reference proteome</keyword>
<dbReference type="Gene3D" id="2.10.109.10">
    <property type="entry name" value="Umud Fragment, subunit A"/>
    <property type="match status" value="1"/>
</dbReference>
<name>A0A4R2LKU3_9FIRM</name>
<accession>A0A4R2LKU3</accession>
<comment type="catalytic activity">
    <reaction evidence="3">
        <text>Cleavage of hydrophobic, N-terminal signal or leader sequences from secreted and periplasmic proteins.</text>
        <dbReference type="EC" id="3.4.21.89"/>
    </reaction>
</comment>
<dbReference type="InterPro" id="IPR036286">
    <property type="entry name" value="LexA/Signal_pep-like_sf"/>
</dbReference>
<dbReference type="RefSeq" id="WP_165873243.1">
    <property type="nucleotide sequence ID" value="NZ_JANKAQ010000005.1"/>
</dbReference>
<dbReference type="GO" id="GO:0005886">
    <property type="term" value="C:plasma membrane"/>
    <property type="evidence" value="ECO:0007669"/>
    <property type="project" value="UniProtKB-SubCell"/>
</dbReference>
<keyword evidence="3" id="KW-0378">Hydrolase</keyword>
<comment type="caution">
    <text evidence="5">The sequence shown here is derived from an EMBL/GenBank/DDBJ whole genome shotgun (WGS) entry which is preliminary data.</text>
</comment>
<dbReference type="Proteomes" id="UP000295711">
    <property type="component" value="Unassembled WGS sequence"/>
</dbReference>
<organism evidence="5 6">
    <name type="scientific">Frisingicoccus caecimuris</name>
    <dbReference type="NCBI Taxonomy" id="1796636"/>
    <lineage>
        <taxon>Bacteria</taxon>
        <taxon>Bacillati</taxon>
        <taxon>Bacillota</taxon>
        <taxon>Clostridia</taxon>
        <taxon>Lachnospirales</taxon>
        <taxon>Lachnospiraceae</taxon>
        <taxon>Frisingicoccus</taxon>
    </lineage>
</organism>
<sequence>MNQLKRKTKVKRKWKRSVNKVKKFRIGTRAMNLGMFIIGWFLVVGIAVMYVRGFGMKTIISNDSMVPTFQEDEVLKINRFIYKITSPKRMDTVAVRMGETKSNVYYVLRIIGLPGEKVQIQNGKIYVDDKEISYPVGEEPIEDAGIANDIVLLQDDEYFMLCDNYNNSSYDSRSANIGVIDKSQIEGRVK</sequence>
<dbReference type="Pfam" id="PF10502">
    <property type="entry name" value="Peptidase_S26"/>
    <property type="match status" value="1"/>
</dbReference>
<evidence type="ECO:0000313" key="5">
    <source>
        <dbReference type="EMBL" id="TCO86234.1"/>
    </source>
</evidence>
<evidence type="ECO:0000313" key="6">
    <source>
        <dbReference type="Proteomes" id="UP000295711"/>
    </source>
</evidence>
<dbReference type="EMBL" id="SLXA01000001">
    <property type="protein sequence ID" value="TCO86234.1"/>
    <property type="molecule type" value="Genomic_DNA"/>
</dbReference>
<proteinExistence type="inferred from homology"/>
<protein>
    <recommendedName>
        <fullName evidence="3">Signal peptidase I</fullName>
        <ecNumber evidence="3">3.4.21.89</ecNumber>
    </recommendedName>
</protein>
<dbReference type="GO" id="GO:0006465">
    <property type="term" value="P:signal peptide processing"/>
    <property type="evidence" value="ECO:0007669"/>
    <property type="project" value="InterPro"/>
</dbReference>
<dbReference type="EC" id="3.4.21.89" evidence="3"/>
<dbReference type="InterPro" id="IPR019533">
    <property type="entry name" value="Peptidase_S26"/>
</dbReference>
<dbReference type="GO" id="GO:0004252">
    <property type="term" value="F:serine-type endopeptidase activity"/>
    <property type="evidence" value="ECO:0007669"/>
    <property type="project" value="InterPro"/>
</dbReference>
<comment type="subcellular location">
    <subcellularLocation>
        <location evidence="1">Cell membrane</location>
        <topology evidence="1">Single-pass type II membrane protein</topology>
    </subcellularLocation>
    <subcellularLocation>
        <location evidence="3">Membrane</location>
        <topology evidence="3">Single-pass type II membrane protein</topology>
    </subcellularLocation>
</comment>
<dbReference type="PANTHER" id="PTHR43390:SF1">
    <property type="entry name" value="CHLOROPLAST PROCESSING PEPTIDASE"/>
    <property type="match status" value="1"/>
</dbReference>
<evidence type="ECO:0000256" key="3">
    <source>
        <dbReference type="RuleBase" id="RU362042"/>
    </source>
</evidence>
<evidence type="ECO:0000259" key="4">
    <source>
        <dbReference type="Pfam" id="PF10502"/>
    </source>
</evidence>
<evidence type="ECO:0000256" key="1">
    <source>
        <dbReference type="ARBA" id="ARBA00004401"/>
    </source>
</evidence>
<feature type="domain" description="Peptidase S26" evidence="4">
    <location>
        <begin position="40"/>
        <end position="190"/>
    </location>
</feature>